<organism evidence="2 3">
    <name type="scientific">Pantoea dispersa</name>
    <dbReference type="NCBI Taxonomy" id="59814"/>
    <lineage>
        <taxon>Bacteria</taxon>
        <taxon>Pseudomonadati</taxon>
        <taxon>Pseudomonadota</taxon>
        <taxon>Gammaproteobacteria</taxon>
        <taxon>Enterobacterales</taxon>
        <taxon>Erwiniaceae</taxon>
        <taxon>Pantoea</taxon>
    </lineage>
</organism>
<comment type="caution">
    <text evidence="2">The sequence shown here is derived from an EMBL/GenBank/DDBJ whole genome shotgun (WGS) entry which is preliminary data.</text>
</comment>
<evidence type="ECO:0000313" key="3">
    <source>
        <dbReference type="Proteomes" id="UP000319715"/>
    </source>
</evidence>
<keyword evidence="1" id="KW-0812">Transmembrane</keyword>
<accession>A0ABY3A2F1</accession>
<keyword evidence="3" id="KW-1185">Reference proteome</keyword>
<feature type="transmembrane region" description="Helical" evidence="1">
    <location>
        <begin position="78"/>
        <end position="98"/>
    </location>
</feature>
<evidence type="ECO:0000313" key="2">
    <source>
        <dbReference type="EMBL" id="TQC76921.1"/>
    </source>
</evidence>
<dbReference type="RefSeq" id="WP_104093222.1">
    <property type="nucleotide sequence ID" value="NZ_CP076368.1"/>
</dbReference>
<proteinExistence type="predicted"/>
<dbReference type="Proteomes" id="UP000319715">
    <property type="component" value="Unassembled WGS sequence"/>
</dbReference>
<feature type="transmembrane region" description="Helical" evidence="1">
    <location>
        <begin position="105"/>
        <end position="123"/>
    </location>
</feature>
<feature type="transmembrane region" description="Helical" evidence="1">
    <location>
        <begin position="129"/>
        <end position="147"/>
    </location>
</feature>
<evidence type="ECO:0008006" key="4">
    <source>
        <dbReference type="Google" id="ProtNLM"/>
    </source>
</evidence>
<sequence>METLLRNKWSSVGMLLGAIAFMLVAVHFTFGPFQHRPSIEQVVAEQVAAVKKGVLAGLKGENVQSSTSKASKMDIDGLLTITDVVLAAIALLLAAFGGMRKESRWSVYGALFFAGATLTFHAIVAGMALVSALVFLLIVLAVVSLVLG</sequence>
<evidence type="ECO:0000256" key="1">
    <source>
        <dbReference type="SAM" id="Phobius"/>
    </source>
</evidence>
<keyword evidence="1" id="KW-1133">Transmembrane helix</keyword>
<keyword evidence="1" id="KW-0472">Membrane</keyword>
<reference evidence="2 3" key="1">
    <citation type="submission" date="2019-06" db="EMBL/GenBank/DDBJ databases">
        <title>Pantoea dispersa Assembly.</title>
        <authorList>
            <person name="Wang J."/>
        </authorList>
    </citation>
    <scope>NUCLEOTIDE SEQUENCE [LARGE SCALE GENOMIC DNA]</scope>
    <source>
        <strain evidence="3">bio</strain>
    </source>
</reference>
<protein>
    <recommendedName>
        <fullName evidence="4">Inner membrane protein yidI</fullName>
    </recommendedName>
</protein>
<gene>
    <name evidence="2" type="ORF">FK492_02620</name>
</gene>
<feature type="transmembrane region" description="Helical" evidence="1">
    <location>
        <begin position="12"/>
        <end position="30"/>
    </location>
</feature>
<name>A0ABY3A2F1_9GAMM</name>
<dbReference type="EMBL" id="VICF01000001">
    <property type="protein sequence ID" value="TQC76921.1"/>
    <property type="molecule type" value="Genomic_DNA"/>
</dbReference>